<feature type="region of interest" description="Disordered" evidence="4">
    <location>
        <begin position="1"/>
        <end position="26"/>
    </location>
</feature>
<evidence type="ECO:0000256" key="1">
    <source>
        <dbReference type="ARBA" id="ARBA00022723"/>
    </source>
</evidence>
<evidence type="ECO:0000256" key="4">
    <source>
        <dbReference type="SAM" id="MobiDB-lite"/>
    </source>
</evidence>
<dbReference type="EMBL" id="MCGE01000001">
    <property type="protein sequence ID" value="ORZ25164.1"/>
    <property type="molecule type" value="Genomic_DNA"/>
</dbReference>
<dbReference type="Pfam" id="PF05458">
    <property type="entry name" value="Siva"/>
    <property type="match status" value="1"/>
</dbReference>
<organism evidence="5 6">
    <name type="scientific">Absidia repens</name>
    <dbReference type="NCBI Taxonomy" id="90262"/>
    <lineage>
        <taxon>Eukaryota</taxon>
        <taxon>Fungi</taxon>
        <taxon>Fungi incertae sedis</taxon>
        <taxon>Mucoromycota</taxon>
        <taxon>Mucoromycotina</taxon>
        <taxon>Mucoromycetes</taxon>
        <taxon>Mucorales</taxon>
        <taxon>Cunninghamellaceae</taxon>
        <taxon>Absidia</taxon>
    </lineage>
</organism>
<name>A0A1X2J1R6_9FUNG</name>
<evidence type="ECO:0008006" key="7">
    <source>
        <dbReference type="Google" id="ProtNLM"/>
    </source>
</evidence>
<gene>
    <name evidence="5" type="ORF">BCR42DRAFT_2741</name>
</gene>
<accession>A0A1X2J1R6</accession>
<keyword evidence="1" id="KW-0479">Metal-binding</keyword>
<dbReference type="AlphaFoldDB" id="A0A1X2J1R6"/>
<dbReference type="OrthoDB" id="2285447at2759"/>
<evidence type="ECO:0000313" key="6">
    <source>
        <dbReference type="Proteomes" id="UP000193560"/>
    </source>
</evidence>
<dbReference type="Proteomes" id="UP000193560">
    <property type="component" value="Unassembled WGS sequence"/>
</dbReference>
<protein>
    <recommendedName>
        <fullName evidence="7">RING-type domain-containing protein</fullName>
    </recommendedName>
</protein>
<dbReference type="InterPro" id="IPR022773">
    <property type="entry name" value="Siva"/>
</dbReference>
<dbReference type="InterPro" id="IPR017907">
    <property type="entry name" value="Znf_RING_CS"/>
</dbReference>
<keyword evidence="6" id="KW-1185">Reference proteome</keyword>
<evidence type="ECO:0000256" key="3">
    <source>
        <dbReference type="ARBA" id="ARBA00022833"/>
    </source>
</evidence>
<dbReference type="GO" id="GO:0008270">
    <property type="term" value="F:zinc ion binding"/>
    <property type="evidence" value="ECO:0007669"/>
    <property type="project" value="UniProtKB-KW"/>
</dbReference>
<dbReference type="GO" id="GO:0097191">
    <property type="term" value="P:extrinsic apoptotic signaling pathway"/>
    <property type="evidence" value="ECO:0007669"/>
    <property type="project" value="TreeGrafter"/>
</dbReference>
<reference evidence="5 6" key="1">
    <citation type="submission" date="2016-07" db="EMBL/GenBank/DDBJ databases">
        <title>Pervasive Adenine N6-methylation of Active Genes in Fungi.</title>
        <authorList>
            <consortium name="DOE Joint Genome Institute"/>
            <person name="Mondo S.J."/>
            <person name="Dannebaum R.O."/>
            <person name="Kuo R.C."/>
            <person name="Labutti K."/>
            <person name="Haridas S."/>
            <person name="Kuo A."/>
            <person name="Salamov A."/>
            <person name="Ahrendt S.R."/>
            <person name="Lipzen A."/>
            <person name="Sullivan W."/>
            <person name="Andreopoulos W.B."/>
            <person name="Clum A."/>
            <person name="Lindquist E."/>
            <person name="Daum C."/>
            <person name="Ramamoorthy G.K."/>
            <person name="Gryganskyi A."/>
            <person name="Culley D."/>
            <person name="Magnuson J.K."/>
            <person name="James T.Y."/>
            <person name="O'Malley M.A."/>
            <person name="Stajich J.E."/>
            <person name="Spatafora J.W."/>
            <person name="Visel A."/>
            <person name="Grigoriev I.V."/>
        </authorList>
    </citation>
    <scope>NUCLEOTIDE SEQUENCE [LARGE SCALE GENOMIC DNA]</scope>
    <source>
        <strain evidence="5 6">NRRL 1336</strain>
    </source>
</reference>
<keyword evidence="2" id="KW-0863">Zinc-finger</keyword>
<proteinExistence type="predicted"/>
<sequence>MSKRQRTTEDSDLVNVLRQRQKNDPLQKQLQGQQTFALMMRASAQQHQPQPATPLPNSYQQQVLLNCFRCPLPKPPYCRCTFCEHSICQQCIQRCQRCDSMYCTACSVIDYSSSIEQVFCLTCLTC</sequence>
<dbReference type="PANTHER" id="PTHR14365">
    <property type="entry name" value="APOPTOSIS REGULATORY PROTEIN SIVA"/>
    <property type="match status" value="1"/>
</dbReference>
<evidence type="ECO:0000256" key="2">
    <source>
        <dbReference type="ARBA" id="ARBA00022771"/>
    </source>
</evidence>
<dbReference type="GO" id="GO:0005175">
    <property type="term" value="F:CD27 receptor binding"/>
    <property type="evidence" value="ECO:0007669"/>
    <property type="project" value="TreeGrafter"/>
</dbReference>
<evidence type="ECO:0000313" key="5">
    <source>
        <dbReference type="EMBL" id="ORZ25164.1"/>
    </source>
</evidence>
<keyword evidence="3" id="KW-0862">Zinc</keyword>
<comment type="caution">
    <text evidence="5">The sequence shown here is derived from an EMBL/GenBank/DDBJ whole genome shotgun (WGS) entry which is preliminary data.</text>
</comment>
<dbReference type="PANTHER" id="PTHR14365:SF1">
    <property type="entry name" value="APOPTOSIS REGULATORY PROTEIN SIVA"/>
    <property type="match status" value="1"/>
</dbReference>
<dbReference type="PROSITE" id="PS00518">
    <property type="entry name" value="ZF_RING_1"/>
    <property type="match status" value="1"/>
</dbReference>